<evidence type="ECO:0000313" key="2">
    <source>
        <dbReference type="Proteomes" id="UP000235826"/>
    </source>
</evidence>
<dbReference type="AlphaFoldDB" id="A0A2K9PLG4"/>
<protein>
    <submittedName>
        <fullName evidence="1">DUF4249 domain-containing protein</fullName>
    </submittedName>
</protein>
<dbReference type="Pfam" id="PF14054">
    <property type="entry name" value="DUF4249"/>
    <property type="match status" value="1"/>
</dbReference>
<name>A0A2K9PLG4_9FLAO</name>
<dbReference type="InterPro" id="IPR025345">
    <property type="entry name" value="DUF4249"/>
</dbReference>
<dbReference type="Proteomes" id="UP000235826">
    <property type="component" value="Chromosome"/>
</dbReference>
<dbReference type="RefSeq" id="WP_102754524.1">
    <property type="nucleotide sequence ID" value="NZ_CP025791.1"/>
</dbReference>
<dbReference type="PROSITE" id="PS51257">
    <property type="entry name" value="PROKAR_LIPOPROTEIN"/>
    <property type="match status" value="1"/>
</dbReference>
<dbReference type="OrthoDB" id="1430047at2"/>
<evidence type="ECO:0000313" key="1">
    <source>
        <dbReference type="EMBL" id="AUP77865.1"/>
    </source>
</evidence>
<gene>
    <name evidence="1" type="ORF">C1H87_03685</name>
</gene>
<keyword evidence="2" id="KW-1185">Reference proteome</keyword>
<accession>A0A2K9PLG4</accession>
<sequence>MRKLHYILLLINFISILSCEDVINVDVNTSDPRLVIDASLNWTKGTNGENQTIKLSLTAPFFDTTVPPATGASVTVTDSDSNVFNFNEIGDTGIYINNSFIPVINNVYNLTVVYNNETYTATETLTSVAPIEFIEQKNDGGFTGEETEIKAYYTDPEGVDNYYLFEFIIPSENIQSLEVYDDEFTDGNQIFGFYSDDTLETGDELIVRVSGISERNFEFFNILLQQTDDEQGDPFQVQPVTVRGNCINQTNPNNFPLGYFRVSETSSATYTIE</sequence>
<dbReference type="KEGG" id="fek:C1H87_03685"/>
<reference evidence="1 2" key="1">
    <citation type="submission" date="2018-01" db="EMBL/GenBank/DDBJ databases">
        <title>Complete genome sequence of Flavivirga eckloniae ECD14 isolated from seaweed Ecklonia cava.</title>
        <authorList>
            <person name="Lee J.H."/>
            <person name="Baik K.S."/>
            <person name="Seong C.N."/>
        </authorList>
    </citation>
    <scope>NUCLEOTIDE SEQUENCE [LARGE SCALE GENOMIC DNA]</scope>
    <source>
        <strain evidence="1 2">ECD14</strain>
    </source>
</reference>
<dbReference type="EMBL" id="CP025791">
    <property type="protein sequence ID" value="AUP77865.1"/>
    <property type="molecule type" value="Genomic_DNA"/>
</dbReference>
<proteinExistence type="predicted"/>
<organism evidence="1 2">
    <name type="scientific">Flavivirga eckloniae</name>
    <dbReference type="NCBI Taxonomy" id="1803846"/>
    <lineage>
        <taxon>Bacteria</taxon>
        <taxon>Pseudomonadati</taxon>
        <taxon>Bacteroidota</taxon>
        <taxon>Flavobacteriia</taxon>
        <taxon>Flavobacteriales</taxon>
        <taxon>Flavobacteriaceae</taxon>
        <taxon>Flavivirga</taxon>
    </lineage>
</organism>